<keyword evidence="8" id="KW-1133">Transmembrane helix</keyword>
<name>A0A452ZW06_AEGTS</name>
<evidence type="ECO:0000256" key="6">
    <source>
        <dbReference type="ARBA" id="ARBA00023278"/>
    </source>
</evidence>
<dbReference type="Proteomes" id="UP000015105">
    <property type="component" value="Chromosome 1D"/>
</dbReference>
<protein>
    <submittedName>
        <fullName evidence="9">Uncharacterized protein</fullName>
    </submittedName>
</protein>
<reference evidence="9" key="5">
    <citation type="journal article" date="2021" name="G3 (Bethesda)">
        <title>Aegilops tauschii genome assembly Aet v5.0 features greater sequence contiguity and improved annotation.</title>
        <authorList>
            <person name="Wang L."/>
            <person name="Zhu T."/>
            <person name="Rodriguez J.C."/>
            <person name="Deal K.R."/>
            <person name="Dubcovsky J."/>
            <person name="McGuire P.E."/>
            <person name="Lux T."/>
            <person name="Spannagl M."/>
            <person name="Mayer K.F.X."/>
            <person name="Baldrich P."/>
            <person name="Meyers B.C."/>
            <person name="Huo N."/>
            <person name="Gu Y.Q."/>
            <person name="Zhou H."/>
            <person name="Devos K.M."/>
            <person name="Bennetzen J.L."/>
            <person name="Unver T."/>
            <person name="Budak H."/>
            <person name="Gulick P.J."/>
            <person name="Galiba G."/>
            <person name="Kalapos B."/>
            <person name="Nelson D.R."/>
            <person name="Li P."/>
            <person name="You F.M."/>
            <person name="Luo M.C."/>
            <person name="Dvorak J."/>
        </authorList>
    </citation>
    <scope>NUCLEOTIDE SEQUENCE [LARGE SCALE GENOMIC DNA]</scope>
    <source>
        <strain evidence="9">cv. AL8/78</strain>
    </source>
</reference>
<keyword evidence="6" id="KW-0379">Hydroxylation</keyword>
<dbReference type="PANTHER" id="PTHR33869">
    <property type="entry name" value="CLAVATA3/ESR (CLE)-RELATED PROTEIN 3"/>
    <property type="match status" value="1"/>
</dbReference>
<keyword evidence="8" id="KW-0472">Membrane</keyword>
<keyword evidence="3" id="KW-0964">Secreted</keyword>
<evidence type="ECO:0000313" key="9">
    <source>
        <dbReference type="EnsemblPlants" id="AET1Gv20945300.1"/>
    </source>
</evidence>
<dbReference type="PANTHER" id="PTHR33869:SF5">
    <property type="entry name" value="CLAVATA3_ESR (CLE)-RELATED PROTEIN 4"/>
    <property type="match status" value="1"/>
</dbReference>
<keyword evidence="8" id="KW-0812">Transmembrane</keyword>
<keyword evidence="4" id="KW-0732">Signal</keyword>
<evidence type="ECO:0000256" key="8">
    <source>
        <dbReference type="SAM" id="Phobius"/>
    </source>
</evidence>
<comment type="subcellular location">
    <subcellularLocation>
        <location evidence="1">Secreted</location>
    </subcellularLocation>
</comment>
<organism evidence="9 10">
    <name type="scientific">Aegilops tauschii subsp. strangulata</name>
    <name type="common">Goatgrass</name>
    <dbReference type="NCBI Taxonomy" id="200361"/>
    <lineage>
        <taxon>Eukaryota</taxon>
        <taxon>Viridiplantae</taxon>
        <taxon>Streptophyta</taxon>
        <taxon>Embryophyta</taxon>
        <taxon>Tracheophyta</taxon>
        <taxon>Spermatophyta</taxon>
        <taxon>Magnoliopsida</taxon>
        <taxon>Liliopsida</taxon>
        <taxon>Poales</taxon>
        <taxon>Poaceae</taxon>
        <taxon>BOP clade</taxon>
        <taxon>Pooideae</taxon>
        <taxon>Triticodae</taxon>
        <taxon>Triticeae</taxon>
        <taxon>Triticinae</taxon>
        <taxon>Aegilops</taxon>
    </lineage>
</organism>
<keyword evidence="5" id="KW-0325">Glycoprotein</keyword>
<feature type="transmembrane region" description="Helical" evidence="8">
    <location>
        <begin position="28"/>
        <end position="48"/>
    </location>
</feature>
<dbReference type="EnsemblPlants" id="AET1Gv20945300.1">
    <property type="protein sequence ID" value="AET1Gv20945300.1"/>
    <property type="gene ID" value="AET1Gv20945300"/>
</dbReference>
<feature type="region of interest" description="Disordered" evidence="7">
    <location>
        <begin position="51"/>
        <end position="70"/>
    </location>
</feature>
<dbReference type="InterPro" id="IPR039616">
    <property type="entry name" value="CLE1-4"/>
</dbReference>
<feature type="region of interest" description="Disordered" evidence="7">
    <location>
        <begin position="87"/>
        <end position="110"/>
    </location>
</feature>
<keyword evidence="10" id="KW-1185">Reference proteome</keyword>
<evidence type="ECO:0000256" key="3">
    <source>
        <dbReference type="ARBA" id="ARBA00022525"/>
    </source>
</evidence>
<evidence type="ECO:0000256" key="4">
    <source>
        <dbReference type="ARBA" id="ARBA00022729"/>
    </source>
</evidence>
<reference evidence="9" key="3">
    <citation type="journal article" date="2017" name="Nature">
        <title>Genome sequence of the progenitor of the wheat D genome Aegilops tauschii.</title>
        <authorList>
            <person name="Luo M.C."/>
            <person name="Gu Y.Q."/>
            <person name="Puiu D."/>
            <person name="Wang H."/>
            <person name="Twardziok S.O."/>
            <person name="Deal K.R."/>
            <person name="Huo N."/>
            <person name="Zhu T."/>
            <person name="Wang L."/>
            <person name="Wang Y."/>
            <person name="McGuire P.E."/>
            <person name="Liu S."/>
            <person name="Long H."/>
            <person name="Ramasamy R.K."/>
            <person name="Rodriguez J.C."/>
            <person name="Van S.L."/>
            <person name="Yuan L."/>
            <person name="Wang Z."/>
            <person name="Xia Z."/>
            <person name="Xiao L."/>
            <person name="Anderson O.D."/>
            <person name="Ouyang S."/>
            <person name="Liang Y."/>
            <person name="Zimin A.V."/>
            <person name="Pertea G."/>
            <person name="Qi P."/>
            <person name="Bennetzen J.L."/>
            <person name="Dai X."/>
            <person name="Dawson M.W."/>
            <person name="Muller H.G."/>
            <person name="Kugler K."/>
            <person name="Rivarola-Duarte L."/>
            <person name="Spannagl M."/>
            <person name="Mayer K.F.X."/>
            <person name="Lu F.H."/>
            <person name="Bevan M.W."/>
            <person name="Leroy P."/>
            <person name="Li P."/>
            <person name="You F.M."/>
            <person name="Sun Q."/>
            <person name="Liu Z."/>
            <person name="Lyons E."/>
            <person name="Wicker T."/>
            <person name="Salzberg S.L."/>
            <person name="Devos K.M."/>
            <person name="Dvorak J."/>
        </authorList>
    </citation>
    <scope>NUCLEOTIDE SEQUENCE [LARGE SCALE GENOMIC DNA]</scope>
    <source>
        <strain evidence="9">cv. AL8/78</strain>
    </source>
</reference>
<evidence type="ECO:0000313" key="10">
    <source>
        <dbReference type="Proteomes" id="UP000015105"/>
    </source>
</evidence>
<reference evidence="10" key="1">
    <citation type="journal article" date="2014" name="Science">
        <title>Ancient hybridizations among the ancestral genomes of bread wheat.</title>
        <authorList>
            <consortium name="International Wheat Genome Sequencing Consortium,"/>
            <person name="Marcussen T."/>
            <person name="Sandve S.R."/>
            <person name="Heier L."/>
            <person name="Spannagl M."/>
            <person name="Pfeifer M."/>
            <person name="Jakobsen K.S."/>
            <person name="Wulff B.B."/>
            <person name="Steuernagel B."/>
            <person name="Mayer K.F."/>
            <person name="Olsen O.A."/>
        </authorList>
    </citation>
    <scope>NUCLEOTIDE SEQUENCE [LARGE SCALE GENOMIC DNA]</scope>
    <source>
        <strain evidence="10">cv. AL8/78</strain>
    </source>
</reference>
<dbReference type="GO" id="GO:0005576">
    <property type="term" value="C:extracellular region"/>
    <property type="evidence" value="ECO:0007669"/>
    <property type="project" value="UniProtKB-SubCell"/>
</dbReference>
<accession>A0A452ZW06</accession>
<evidence type="ECO:0000256" key="1">
    <source>
        <dbReference type="ARBA" id="ARBA00004613"/>
    </source>
</evidence>
<sequence>GVHRADITLALQAQVVPGYVCMRMAKACVLRGAVLVVCALLVLSSASASAEAAGRQSGHGREATAPGAMAMARGPFVRKVLREEMVKADGQGDIGQSKRTSPGGPDPQHH</sequence>
<dbReference type="AlphaFoldDB" id="A0A452ZW06"/>
<evidence type="ECO:0000256" key="5">
    <source>
        <dbReference type="ARBA" id="ARBA00023180"/>
    </source>
</evidence>
<dbReference type="GO" id="GO:0033612">
    <property type="term" value="F:receptor serine/threonine kinase binding"/>
    <property type="evidence" value="ECO:0007669"/>
    <property type="project" value="TreeGrafter"/>
</dbReference>
<dbReference type="Gramene" id="AET1Gv20945300.1">
    <property type="protein sequence ID" value="AET1Gv20945300.1"/>
    <property type="gene ID" value="AET1Gv20945300"/>
</dbReference>
<reference evidence="9" key="4">
    <citation type="submission" date="2019-03" db="UniProtKB">
        <authorList>
            <consortium name="EnsemblPlants"/>
        </authorList>
    </citation>
    <scope>IDENTIFICATION</scope>
</reference>
<reference evidence="10" key="2">
    <citation type="journal article" date="2017" name="Nat. Plants">
        <title>The Aegilops tauschii genome reveals multiple impacts of transposons.</title>
        <authorList>
            <person name="Zhao G."/>
            <person name="Zou C."/>
            <person name="Li K."/>
            <person name="Wang K."/>
            <person name="Li T."/>
            <person name="Gao L."/>
            <person name="Zhang X."/>
            <person name="Wang H."/>
            <person name="Yang Z."/>
            <person name="Liu X."/>
            <person name="Jiang W."/>
            <person name="Mao L."/>
            <person name="Kong X."/>
            <person name="Jiao Y."/>
            <person name="Jia J."/>
        </authorList>
    </citation>
    <scope>NUCLEOTIDE SEQUENCE [LARGE SCALE GENOMIC DNA]</scope>
    <source>
        <strain evidence="10">cv. AL8/78</strain>
    </source>
</reference>
<evidence type="ECO:0000256" key="7">
    <source>
        <dbReference type="SAM" id="MobiDB-lite"/>
    </source>
</evidence>
<evidence type="ECO:0000256" key="2">
    <source>
        <dbReference type="ARBA" id="ARBA00005416"/>
    </source>
</evidence>
<comment type="similarity">
    <text evidence="2">Belongs to the CLV3/ESR signal peptide family.</text>
</comment>
<proteinExistence type="inferred from homology"/>